<accession>A0ABU6U246</accession>
<name>A0ABU6U246_9FABA</name>
<dbReference type="Proteomes" id="UP001341840">
    <property type="component" value="Unassembled WGS sequence"/>
</dbReference>
<evidence type="ECO:0000313" key="4">
    <source>
        <dbReference type="Proteomes" id="UP001341840"/>
    </source>
</evidence>
<protein>
    <submittedName>
        <fullName evidence="3">Uncharacterized protein</fullName>
    </submittedName>
</protein>
<evidence type="ECO:0000256" key="2">
    <source>
        <dbReference type="SAM" id="MobiDB-lite"/>
    </source>
</evidence>
<keyword evidence="1" id="KW-0175">Coiled coil</keyword>
<comment type="caution">
    <text evidence="3">The sequence shown here is derived from an EMBL/GenBank/DDBJ whole genome shotgun (WGS) entry which is preliminary data.</text>
</comment>
<evidence type="ECO:0000256" key="1">
    <source>
        <dbReference type="SAM" id="Coils"/>
    </source>
</evidence>
<dbReference type="EMBL" id="JASCZI010120830">
    <property type="protein sequence ID" value="MED6154844.1"/>
    <property type="molecule type" value="Genomic_DNA"/>
</dbReference>
<reference evidence="3 4" key="1">
    <citation type="journal article" date="2023" name="Plants (Basel)">
        <title>Bridging the Gap: Combining Genomics and Transcriptomics Approaches to Understand Stylosanthes scabra, an Orphan Legume from the Brazilian Caatinga.</title>
        <authorList>
            <person name="Ferreira-Neto J.R.C."/>
            <person name="da Silva M.D."/>
            <person name="Binneck E."/>
            <person name="de Melo N.F."/>
            <person name="da Silva R.H."/>
            <person name="de Melo A.L.T.M."/>
            <person name="Pandolfi V."/>
            <person name="Bustamante F.O."/>
            <person name="Brasileiro-Vidal A.C."/>
            <person name="Benko-Iseppon A.M."/>
        </authorList>
    </citation>
    <scope>NUCLEOTIDE SEQUENCE [LARGE SCALE GENOMIC DNA]</scope>
    <source>
        <tissue evidence="3">Leaves</tissue>
    </source>
</reference>
<feature type="compositionally biased region" description="Basic and acidic residues" evidence="2">
    <location>
        <begin position="322"/>
        <end position="331"/>
    </location>
</feature>
<organism evidence="3 4">
    <name type="scientific">Stylosanthes scabra</name>
    <dbReference type="NCBI Taxonomy" id="79078"/>
    <lineage>
        <taxon>Eukaryota</taxon>
        <taxon>Viridiplantae</taxon>
        <taxon>Streptophyta</taxon>
        <taxon>Embryophyta</taxon>
        <taxon>Tracheophyta</taxon>
        <taxon>Spermatophyta</taxon>
        <taxon>Magnoliopsida</taxon>
        <taxon>eudicotyledons</taxon>
        <taxon>Gunneridae</taxon>
        <taxon>Pentapetalae</taxon>
        <taxon>rosids</taxon>
        <taxon>fabids</taxon>
        <taxon>Fabales</taxon>
        <taxon>Fabaceae</taxon>
        <taxon>Papilionoideae</taxon>
        <taxon>50 kb inversion clade</taxon>
        <taxon>dalbergioids sensu lato</taxon>
        <taxon>Dalbergieae</taxon>
        <taxon>Pterocarpus clade</taxon>
        <taxon>Stylosanthes</taxon>
    </lineage>
</organism>
<gene>
    <name evidence="3" type="ORF">PIB30_000348</name>
</gene>
<feature type="region of interest" description="Disordered" evidence="2">
    <location>
        <begin position="41"/>
        <end position="60"/>
    </location>
</feature>
<feature type="region of interest" description="Disordered" evidence="2">
    <location>
        <begin position="420"/>
        <end position="458"/>
    </location>
</feature>
<sequence>MRYATMEEAAAAWNDFFNPGAGGTAAGVETRDPAFIEEEPAEFPDEASGTASGGPVSALTSMTPMEVGFEEGSEGLSMRRVMEALEALERRVSQLEVDKWELMMQMVQAMQQMAGMSIKGKKKAAQHDMWPKSGYAGCHLVIKVGTVFGPTGMDDPCMLKKANMGSAMCGPLENPCRCGVTTKEEGALIFYPLKCCVFLHSFDEQGMRNGRIFWDLRCRRAGAEAITVPEAHSLWRKPNFSHAIATPLNKDIDDAAAETCVVAVLVHLTRTMAAHTEAMKEATNIRMTQEMRHCSRIVDECLDAFVRPKKRKCSLVLSGGKSGEKTSDKPSIEPLDGETKSSQPIQVVDLSWGPISESTASASAQGEATPTFPPGLISEWLDDTLLLGAMIPAAGDSVGEGFGVDGGTVPSSVRGKLQVRLGHDDDELGSDSGDRTRSARKGKMVAQTPKQDKRSGKLRRTIRETMIDLYGYKKSGVVFPSFKKCKFKIQEKYKYS</sequence>
<feature type="region of interest" description="Disordered" evidence="2">
    <location>
        <begin position="317"/>
        <end position="344"/>
    </location>
</feature>
<evidence type="ECO:0000313" key="3">
    <source>
        <dbReference type="EMBL" id="MED6154844.1"/>
    </source>
</evidence>
<keyword evidence="4" id="KW-1185">Reference proteome</keyword>
<feature type="coiled-coil region" evidence="1">
    <location>
        <begin position="78"/>
        <end position="105"/>
    </location>
</feature>
<proteinExistence type="predicted"/>